<evidence type="ECO:0000313" key="3">
    <source>
        <dbReference type="EMBL" id="MXP08672.1"/>
    </source>
</evidence>
<evidence type="ECO:0000256" key="1">
    <source>
        <dbReference type="SAM" id="MobiDB-lite"/>
    </source>
</evidence>
<keyword evidence="4" id="KW-1185">Reference proteome</keyword>
<comment type="caution">
    <text evidence="3">The sequence shown here is derived from an EMBL/GenBank/DDBJ whole genome shotgun (WGS) entry which is preliminary data.</text>
</comment>
<evidence type="ECO:0000313" key="4">
    <source>
        <dbReference type="Proteomes" id="UP000429229"/>
    </source>
</evidence>
<dbReference type="EMBL" id="WTYR01000001">
    <property type="protein sequence ID" value="MXP08672.1"/>
    <property type="molecule type" value="Genomic_DNA"/>
</dbReference>
<keyword evidence="2" id="KW-0732">Signal</keyword>
<feature type="chain" id="PRO_5026247662" evidence="2">
    <location>
        <begin position="23"/>
        <end position="181"/>
    </location>
</feature>
<feature type="compositionally biased region" description="Basic and acidic residues" evidence="1">
    <location>
        <begin position="26"/>
        <end position="45"/>
    </location>
</feature>
<feature type="region of interest" description="Disordered" evidence="1">
    <location>
        <begin position="18"/>
        <end position="49"/>
    </location>
</feature>
<dbReference type="Pfam" id="PF12276">
    <property type="entry name" value="DUF3617"/>
    <property type="match status" value="1"/>
</dbReference>
<feature type="signal peptide" evidence="2">
    <location>
        <begin position="1"/>
        <end position="22"/>
    </location>
</feature>
<feature type="region of interest" description="Disordered" evidence="1">
    <location>
        <begin position="139"/>
        <end position="163"/>
    </location>
</feature>
<organism evidence="3 4">
    <name type="scientific">Alteriqipengyuania halimionae</name>
    <dbReference type="NCBI Taxonomy" id="1926630"/>
    <lineage>
        <taxon>Bacteria</taxon>
        <taxon>Pseudomonadati</taxon>
        <taxon>Pseudomonadota</taxon>
        <taxon>Alphaproteobacteria</taxon>
        <taxon>Sphingomonadales</taxon>
        <taxon>Erythrobacteraceae</taxon>
        <taxon>Alteriqipengyuania</taxon>
    </lineage>
</organism>
<reference evidence="3 4" key="1">
    <citation type="submission" date="2019-12" db="EMBL/GenBank/DDBJ databases">
        <title>Genomic-based taxomic classification of the family Erythrobacteraceae.</title>
        <authorList>
            <person name="Xu L."/>
        </authorList>
    </citation>
    <scope>NUCLEOTIDE SEQUENCE [LARGE SCALE GENOMIC DNA]</scope>
    <source>
        <strain evidence="3 4">LMG 29519</strain>
    </source>
</reference>
<dbReference type="Proteomes" id="UP000429229">
    <property type="component" value="Unassembled WGS sequence"/>
</dbReference>
<dbReference type="PROSITE" id="PS51257">
    <property type="entry name" value="PROKAR_LIPOPROTEIN"/>
    <property type="match status" value="1"/>
</dbReference>
<sequence length="181" mass="19664">MRRELIMATACLALAACGSSDADTDGDGKVSMEEAARKSADEMIKPEPGQYRAEIELVEFEMPDAPPEMQELIKQQSGKGKETREFCLSDEDAEKGFEDMIREGQQNDDCSFDKFEADGGKIDAVMLCEKAGEGKARMEITGVGTKTSSDMTMKVEATGPGGQKVLMTTKMKQERIGDCPG</sequence>
<dbReference type="OrthoDB" id="7405484at2"/>
<protein>
    <submittedName>
        <fullName evidence="3">DUF3617 family protein</fullName>
    </submittedName>
</protein>
<dbReference type="InterPro" id="IPR022061">
    <property type="entry name" value="DUF3617"/>
</dbReference>
<dbReference type="RefSeq" id="WP_160615206.1">
    <property type="nucleotide sequence ID" value="NZ_WTYR01000001.1"/>
</dbReference>
<proteinExistence type="predicted"/>
<name>A0A6I4U2I1_9SPHN</name>
<evidence type="ECO:0000256" key="2">
    <source>
        <dbReference type="SAM" id="SignalP"/>
    </source>
</evidence>
<dbReference type="AlphaFoldDB" id="A0A6I4U2I1"/>
<gene>
    <name evidence="3" type="ORF">GRI68_00560</name>
</gene>
<accession>A0A6I4U2I1</accession>